<dbReference type="EMBL" id="CP034346">
    <property type="protein sequence ID" value="AZS15961.1"/>
    <property type="molecule type" value="Genomic_DNA"/>
</dbReference>
<accession>A0A3Q9ICA9</accession>
<dbReference type="KEGG" id="plut:EI981_16985"/>
<name>A0A3Q9ICA9_9BACL</name>
<dbReference type="RefSeq" id="WP_068780851.1">
    <property type="nucleotide sequence ID" value="NZ_CP034346.1"/>
</dbReference>
<proteinExistence type="predicted"/>
<gene>
    <name evidence="1" type="ORF">EI981_16985</name>
</gene>
<dbReference type="GO" id="GO:0043937">
    <property type="term" value="P:regulation of sporulation"/>
    <property type="evidence" value="ECO:0007669"/>
    <property type="project" value="InterPro"/>
</dbReference>
<organism evidence="1 2">
    <name type="scientific">Paenibacillus lutimineralis</name>
    <dbReference type="NCBI Taxonomy" id="2707005"/>
    <lineage>
        <taxon>Bacteria</taxon>
        <taxon>Bacillati</taxon>
        <taxon>Bacillota</taxon>
        <taxon>Bacilli</taxon>
        <taxon>Bacillales</taxon>
        <taxon>Paenibacillaceae</taxon>
        <taxon>Paenibacillus</taxon>
    </lineage>
</organism>
<dbReference type="AlphaFoldDB" id="A0A3Q9ICA9"/>
<dbReference type="Gene3D" id="4.10.280.10">
    <property type="entry name" value="Helix-loop-helix DNA-binding domain"/>
    <property type="match status" value="1"/>
</dbReference>
<dbReference type="InterPro" id="IPR037208">
    <property type="entry name" value="Spo0E-like_sf"/>
</dbReference>
<dbReference type="Proteomes" id="UP000270678">
    <property type="component" value="Chromosome"/>
</dbReference>
<evidence type="ECO:0000313" key="1">
    <source>
        <dbReference type="EMBL" id="AZS15961.1"/>
    </source>
</evidence>
<dbReference type="SUPFAM" id="SSF140500">
    <property type="entry name" value="BAS1536-like"/>
    <property type="match status" value="1"/>
</dbReference>
<protein>
    <submittedName>
        <fullName evidence="1">Aspartyl-phosphate phosphatase Spo0E family protein</fullName>
    </submittedName>
</protein>
<dbReference type="InterPro" id="IPR018540">
    <property type="entry name" value="Spo0E-like"/>
</dbReference>
<sequence>MELIRRIEELRLELNKLSTRKLTDRKIVILSQKLDQLLNEYHKNNK</sequence>
<dbReference type="InterPro" id="IPR036638">
    <property type="entry name" value="HLH_DNA-bd_sf"/>
</dbReference>
<dbReference type="Pfam" id="PF09388">
    <property type="entry name" value="SpoOE-like"/>
    <property type="match status" value="1"/>
</dbReference>
<evidence type="ECO:0000313" key="2">
    <source>
        <dbReference type="Proteomes" id="UP000270678"/>
    </source>
</evidence>
<dbReference type="OrthoDB" id="1923056at2"/>
<reference evidence="2" key="1">
    <citation type="submission" date="2018-12" db="EMBL/GenBank/DDBJ databases">
        <title>Complete genome sequence of Paenibacillus sp. MBLB1234.</title>
        <authorList>
            <person name="Nam Y.-D."/>
            <person name="Kang J."/>
            <person name="Chung W.-H."/>
            <person name="Park Y.S."/>
        </authorList>
    </citation>
    <scope>NUCLEOTIDE SEQUENCE [LARGE SCALE GENOMIC DNA]</scope>
    <source>
        <strain evidence="2">MBLB1234</strain>
    </source>
</reference>
<keyword evidence="2" id="KW-1185">Reference proteome</keyword>
<dbReference type="GO" id="GO:0046983">
    <property type="term" value="F:protein dimerization activity"/>
    <property type="evidence" value="ECO:0007669"/>
    <property type="project" value="InterPro"/>
</dbReference>